<dbReference type="AlphaFoldDB" id="A0AA40A580"/>
<comment type="caution">
    <text evidence="2">The sequence shown here is derived from an EMBL/GenBank/DDBJ whole genome shotgun (WGS) entry which is preliminary data.</text>
</comment>
<evidence type="ECO:0000313" key="2">
    <source>
        <dbReference type="EMBL" id="KAK0709556.1"/>
    </source>
</evidence>
<organism evidence="2 3">
    <name type="scientific">Lasiosphaeria miniovina</name>
    <dbReference type="NCBI Taxonomy" id="1954250"/>
    <lineage>
        <taxon>Eukaryota</taxon>
        <taxon>Fungi</taxon>
        <taxon>Dikarya</taxon>
        <taxon>Ascomycota</taxon>
        <taxon>Pezizomycotina</taxon>
        <taxon>Sordariomycetes</taxon>
        <taxon>Sordariomycetidae</taxon>
        <taxon>Sordariales</taxon>
        <taxon>Lasiosphaeriaceae</taxon>
        <taxon>Lasiosphaeria</taxon>
    </lineage>
</organism>
<feature type="region of interest" description="Disordered" evidence="1">
    <location>
        <begin position="21"/>
        <end position="79"/>
    </location>
</feature>
<feature type="compositionally biased region" description="Basic and acidic residues" evidence="1">
    <location>
        <begin position="56"/>
        <end position="68"/>
    </location>
</feature>
<dbReference type="RefSeq" id="XP_060292860.1">
    <property type="nucleotide sequence ID" value="XM_060440297.1"/>
</dbReference>
<evidence type="ECO:0000313" key="3">
    <source>
        <dbReference type="Proteomes" id="UP001172101"/>
    </source>
</evidence>
<accession>A0AA40A580</accession>
<reference evidence="2" key="1">
    <citation type="submission" date="2023-06" db="EMBL/GenBank/DDBJ databases">
        <title>Genome-scale phylogeny and comparative genomics of the fungal order Sordariales.</title>
        <authorList>
            <consortium name="Lawrence Berkeley National Laboratory"/>
            <person name="Hensen N."/>
            <person name="Bonometti L."/>
            <person name="Westerberg I."/>
            <person name="Brannstrom I.O."/>
            <person name="Guillou S."/>
            <person name="Cros-Aarteil S."/>
            <person name="Calhoun S."/>
            <person name="Haridas S."/>
            <person name="Kuo A."/>
            <person name="Mondo S."/>
            <person name="Pangilinan J."/>
            <person name="Riley R."/>
            <person name="LaButti K."/>
            <person name="Andreopoulos B."/>
            <person name="Lipzen A."/>
            <person name="Chen C."/>
            <person name="Yanf M."/>
            <person name="Daum C."/>
            <person name="Ng V."/>
            <person name="Clum A."/>
            <person name="Steindorff A."/>
            <person name="Ohm R."/>
            <person name="Martin F."/>
            <person name="Silar P."/>
            <person name="Natvig D."/>
            <person name="Lalanne C."/>
            <person name="Gautier V."/>
            <person name="Ament-velasquez S.L."/>
            <person name="Kruys A."/>
            <person name="Hutchinson M.I."/>
            <person name="Powell A.J."/>
            <person name="Barry K."/>
            <person name="Miller A.N."/>
            <person name="Grigoriev I.V."/>
            <person name="Debuchy R."/>
            <person name="Gladieux P."/>
            <person name="Thoren M.H."/>
            <person name="Johannesson H."/>
        </authorList>
    </citation>
    <scope>NUCLEOTIDE SEQUENCE</scope>
    <source>
        <strain evidence="2">SMH2392-1A</strain>
    </source>
</reference>
<protein>
    <submittedName>
        <fullName evidence="2">Uncharacterized protein</fullName>
    </submittedName>
</protein>
<gene>
    <name evidence="2" type="ORF">B0T26DRAFT_678955</name>
</gene>
<proteinExistence type="predicted"/>
<dbReference type="EMBL" id="JAUIRO010000006">
    <property type="protein sequence ID" value="KAK0709556.1"/>
    <property type="molecule type" value="Genomic_DNA"/>
</dbReference>
<keyword evidence="3" id="KW-1185">Reference proteome</keyword>
<evidence type="ECO:0000256" key="1">
    <source>
        <dbReference type="SAM" id="MobiDB-lite"/>
    </source>
</evidence>
<sequence length="103" mass="11970">MGVFATSDTKAVTRRFIVEREREKSTSKRLSRQKFRTSPKEGIRLPKTSAAIGHLKFRDPTPRVSRHEKERRRKNVPKEGPLTICTIWASQVLRNREREAGLN</sequence>
<name>A0AA40A580_9PEZI</name>
<feature type="compositionally biased region" description="Basic residues" evidence="1">
    <location>
        <begin position="27"/>
        <end position="37"/>
    </location>
</feature>
<dbReference type="GeneID" id="85323567"/>
<dbReference type="Proteomes" id="UP001172101">
    <property type="component" value="Unassembled WGS sequence"/>
</dbReference>